<reference evidence="2 3" key="1">
    <citation type="submission" date="2024-04" db="EMBL/GenBank/DDBJ databases">
        <title>Genome sequencing and metabolic network reconstruction of aminoacids and betaine degradation by Anoxynatronum sibiricum.</title>
        <authorList>
            <person name="Detkova E.N."/>
            <person name="Boltjanskaja Y.V."/>
            <person name="Mardanov A.V."/>
            <person name="Kevbrin V."/>
        </authorList>
    </citation>
    <scope>NUCLEOTIDE SEQUENCE [LARGE SCALE GENOMIC DNA]</scope>
    <source>
        <strain evidence="2 3">Z-7981</strain>
    </source>
</reference>
<dbReference type="NCBIfam" id="TIGR02230">
    <property type="entry name" value="ATPase_gene1"/>
    <property type="match status" value="1"/>
</dbReference>
<sequence>MDKKKRSPEEQMKHRIQLDAAKKIKAKTEKDDIMFGLGVFGIVGWSIAIPTLMGIAAGVYLDNRYPTGFSWTLTLLFAGILLGCFNAWHWVKQKSEEE</sequence>
<dbReference type="InterPro" id="IPR011744">
    <property type="entry name" value="ATPase_gene1"/>
</dbReference>
<gene>
    <name evidence="2" type="ORF">AAIG11_10300</name>
</gene>
<accession>A0ABU9VV42</accession>
<dbReference type="InterPro" id="IPR032820">
    <property type="entry name" value="ATPase_put"/>
</dbReference>
<keyword evidence="3" id="KW-1185">Reference proteome</keyword>
<keyword evidence="1" id="KW-1133">Transmembrane helix</keyword>
<evidence type="ECO:0000256" key="1">
    <source>
        <dbReference type="SAM" id="Phobius"/>
    </source>
</evidence>
<organism evidence="2 3">
    <name type="scientific">Anoxynatronum sibiricum</name>
    <dbReference type="NCBI Taxonomy" id="210623"/>
    <lineage>
        <taxon>Bacteria</taxon>
        <taxon>Bacillati</taxon>
        <taxon>Bacillota</taxon>
        <taxon>Clostridia</taxon>
        <taxon>Eubacteriales</taxon>
        <taxon>Clostridiaceae</taxon>
        <taxon>Anoxynatronum</taxon>
    </lineage>
</organism>
<dbReference type="Pfam" id="PF09527">
    <property type="entry name" value="ATPase_gene1"/>
    <property type="match status" value="1"/>
</dbReference>
<name>A0ABU9VV42_9CLOT</name>
<keyword evidence="1" id="KW-0812">Transmembrane</keyword>
<feature type="transmembrane region" description="Helical" evidence="1">
    <location>
        <begin position="69"/>
        <end position="91"/>
    </location>
</feature>
<keyword evidence="1" id="KW-0472">Membrane</keyword>
<protein>
    <submittedName>
        <fullName evidence="2">AtpZ/AtpI family protein</fullName>
    </submittedName>
</protein>
<proteinExistence type="predicted"/>
<dbReference type="RefSeq" id="WP_343186189.1">
    <property type="nucleotide sequence ID" value="NZ_JBCITM010000009.1"/>
</dbReference>
<evidence type="ECO:0000313" key="2">
    <source>
        <dbReference type="EMBL" id="MEN1760868.1"/>
    </source>
</evidence>
<dbReference type="EMBL" id="JBCITM010000009">
    <property type="protein sequence ID" value="MEN1760868.1"/>
    <property type="molecule type" value="Genomic_DNA"/>
</dbReference>
<feature type="transmembrane region" description="Helical" evidence="1">
    <location>
        <begin position="33"/>
        <end position="57"/>
    </location>
</feature>
<dbReference type="Proteomes" id="UP001407405">
    <property type="component" value="Unassembled WGS sequence"/>
</dbReference>
<comment type="caution">
    <text evidence="2">The sequence shown here is derived from an EMBL/GenBank/DDBJ whole genome shotgun (WGS) entry which is preliminary data.</text>
</comment>
<evidence type="ECO:0000313" key="3">
    <source>
        <dbReference type="Proteomes" id="UP001407405"/>
    </source>
</evidence>